<evidence type="ECO:0000313" key="1">
    <source>
        <dbReference type="EMBL" id="ATQ69548.1"/>
    </source>
</evidence>
<dbReference type="STRING" id="595536.GCA_000178815_01593"/>
<name>A0A2D2D3H5_METT3</name>
<dbReference type="KEGG" id="mtw:CQW49_17935"/>
<reference evidence="2" key="1">
    <citation type="submission" date="2017-10" db="EMBL/GenBank/DDBJ databases">
        <title>Completed PacBio SMRT sequence of Methylosinus trichosporium OB3b reveals presence of a third large plasmid.</title>
        <authorList>
            <person name="Charles T.C."/>
            <person name="Lynch M.D.J."/>
            <person name="Heil J.R."/>
            <person name="Cheng J."/>
        </authorList>
    </citation>
    <scope>NUCLEOTIDE SEQUENCE [LARGE SCALE GENOMIC DNA]</scope>
    <source>
        <strain evidence="2">OB3b</strain>
    </source>
</reference>
<sequence length="673" mass="72261">MWRDRLDAFWDGRRGFAIAFFEEAGAPSLRPDLTLFSARDAALSGAALVDVLDAPRLRCGYCVVELPSEHAFVSLRAADGAELRFALGDFDAEHAGGESRLLLVEAGEGEGPPAFRAVSLAARGDAERAARDQIARSGGRLVWAVRQNRRVERRDGAAALMRLAAAERIFPAQQSRIAVEAIDAPPARGPTTLMAPFAIMENWLRENGAPCPTLRLRIPNAVRGDLLFARAVVVLALHQRRRFRDWLREQRAAGEPTADPLTLADIRRAIGAPGERFEAVEASDAIIVHRLADVLAAPDGAVFDGLSATRVAEGAESGLVVDLHFFGAALGDDIGLVCTCADAGDFGVIPDDPGGAPYARLFRLDSDGAIARRIADGDRLLDEILRRAVDAERDAEGGAGRGDERAASAQGRRERLLAGFNAALALCGYGGRFSAARLWDLVDPLTMAAFVALAEDAGPDGRAAIARLGGYDAYRADPVLMEASARRAELTRGATEARYRDYCGPARPLLQRFLGLCNAKGLAAADIDPAAQLRLWALLGEPVLAQPLIAARIELVDAKEPARLAATARLLVDEAIVERAAIYCDDLQLEGEARALRDYLERRRAGRWTRIDDAARLAVMVDEANAYWRRPQAARAAPVAETRAPAPAAARPEGLLATMRSLLKRGGGKGSRP</sequence>
<dbReference type="EMBL" id="CP023737">
    <property type="protein sequence ID" value="ATQ69548.1"/>
    <property type="molecule type" value="Genomic_DNA"/>
</dbReference>
<dbReference type="Proteomes" id="UP000230709">
    <property type="component" value="Chromosome"/>
</dbReference>
<evidence type="ECO:0000313" key="2">
    <source>
        <dbReference type="Proteomes" id="UP000230709"/>
    </source>
</evidence>
<protein>
    <submittedName>
        <fullName evidence="1">Uncharacterized protein</fullName>
    </submittedName>
</protein>
<organism evidence="1 2">
    <name type="scientific">Methylosinus trichosporium (strain ATCC 35070 / NCIMB 11131 / UNIQEM 75 / OB3b)</name>
    <dbReference type="NCBI Taxonomy" id="595536"/>
    <lineage>
        <taxon>Bacteria</taxon>
        <taxon>Pseudomonadati</taxon>
        <taxon>Pseudomonadota</taxon>
        <taxon>Alphaproteobacteria</taxon>
        <taxon>Hyphomicrobiales</taxon>
        <taxon>Methylocystaceae</taxon>
        <taxon>Methylosinus</taxon>
    </lineage>
</organism>
<gene>
    <name evidence="1" type="ORF">CQW49_17935</name>
</gene>
<dbReference type="AlphaFoldDB" id="A0A2D2D3H5"/>
<keyword evidence="2" id="KW-1185">Reference proteome</keyword>
<proteinExistence type="predicted"/>
<accession>A0A2D2D3H5</accession>
<dbReference type="RefSeq" id="WP_003610255.1">
    <property type="nucleotide sequence ID" value="NZ_ADVE02000001.1"/>
</dbReference>